<evidence type="ECO:0000256" key="3">
    <source>
        <dbReference type="ARBA" id="ARBA00022989"/>
    </source>
</evidence>
<name>A0A1M7ZCQ2_9HYPH</name>
<dbReference type="InterPro" id="IPR038665">
    <property type="entry name" value="Voltage-dep_anion_channel_sf"/>
</dbReference>
<keyword evidence="3 5" id="KW-1133">Transmembrane helix</keyword>
<dbReference type="GO" id="GO:0005886">
    <property type="term" value="C:plasma membrane"/>
    <property type="evidence" value="ECO:0007669"/>
    <property type="project" value="TreeGrafter"/>
</dbReference>
<evidence type="ECO:0000256" key="5">
    <source>
        <dbReference type="SAM" id="Phobius"/>
    </source>
</evidence>
<feature type="transmembrane region" description="Helical" evidence="5">
    <location>
        <begin position="137"/>
        <end position="158"/>
    </location>
</feature>
<organism evidence="6 7">
    <name type="scientific">Pseudoxanthobacter soli DSM 19599</name>
    <dbReference type="NCBI Taxonomy" id="1123029"/>
    <lineage>
        <taxon>Bacteria</taxon>
        <taxon>Pseudomonadati</taxon>
        <taxon>Pseudomonadota</taxon>
        <taxon>Alphaproteobacteria</taxon>
        <taxon>Hyphomicrobiales</taxon>
        <taxon>Segnochrobactraceae</taxon>
        <taxon>Pseudoxanthobacter</taxon>
    </lineage>
</organism>
<dbReference type="PANTHER" id="PTHR37955">
    <property type="entry name" value="TELLURITE RESISTANCE PROTEIN TEHA"/>
    <property type="match status" value="1"/>
</dbReference>
<feature type="transmembrane region" description="Helical" evidence="5">
    <location>
        <begin position="71"/>
        <end position="94"/>
    </location>
</feature>
<keyword evidence="2 5" id="KW-0812">Transmembrane</keyword>
<evidence type="ECO:0000256" key="2">
    <source>
        <dbReference type="ARBA" id="ARBA00022692"/>
    </source>
</evidence>
<gene>
    <name evidence="6" type="ORF">SAMN02745172_01128</name>
</gene>
<keyword evidence="4 5" id="KW-0472">Membrane</keyword>
<feature type="transmembrane region" description="Helical" evidence="5">
    <location>
        <begin position="41"/>
        <end position="59"/>
    </location>
</feature>
<evidence type="ECO:0000256" key="4">
    <source>
        <dbReference type="ARBA" id="ARBA00023136"/>
    </source>
</evidence>
<comment type="subcellular location">
    <subcellularLocation>
        <location evidence="1">Membrane</location>
        <topology evidence="1">Multi-pass membrane protein</topology>
    </subcellularLocation>
</comment>
<dbReference type="Proteomes" id="UP000186406">
    <property type="component" value="Unassembled WGS sequence"/>
</dbReference>
<dbReference type="RefSeq" id="WP_073626454.1">
    <property type="nucleotide sequence ID" value="NZ_FRXO01000002.1"/>
</dbReference>
<dbReference type="EMBL" id="FRXO01000002">
    <property type="protein sequence ID" value="SHO62678.1"/>
    <property type="molecule type" value="Genomic_DNA"/>
</dbReference>
<dbReference type="GO" id="GO:0046583">
    <property type="term" value="F:monoatomic cation efflux transmembrane transporter activity"/>
    <property type="evidence" value="ECO:0007669"/>
    <property type="project" value="TreeGrafter"/>
</dbReference>
<feature type="transmembrane region" description="Helical" evidence="5">
    <location>
        <begin position="164"/>
        <end position="185"/>
    </location>
</feature>
<dbReference type="Pfam" id="PF03595">
    <property type="entry name" value="SLAC1"/>
    <property type="match status" value="1"/>
</dbReference>
<dbReference type="PANTHER" id="PTHR37955:SF1">
    <property type="entry name" value="DEP DOMAIN-CONTAINING PROTEIN"/>
    <property type="match status" value="1"/>
</dbReference>
<dbReference type="AlphaFoldDB" id="A0A1M7ZCQ2"/>
<dbReference type="NCBIfam" id="NF008032">
    <property type="entry name" value="PRK10764.1"/>
    <property type="match status" value="1"/>
</dbReference>
<dbReference type="InterPro" id="IPR004695">
    <property type="entry name" value="SLAC1/Mae1/Ssu1/TehA"/>
</dbReference>
<evidence type="ECO:0000313" key="6">
    <source>
        <dbReference type="EMBL" id="SHO62678.1"/>
    </source>
</evidence>
<accession>A0A1M7ZCQ2</accession>
<keyword evidence="7" id="KW-1185">Reference proteome</keyword>
<feature type="transmembrane region" description="Helical" evidence="5">
    <location>
        <begin position="279"/>
        <end position="307"/>
    </location>
</feature>
<dbReference type="InterPro" id="IPR052951">
    <property type="entry name" value="Tellurite_res_ion_channel"/>
</dbReference>
<dbReference type="OrthoDB" id="309023at2"/>
<sequence>MRFDRLPSSFFSIVLGLVGLGGVWRLATRLWGVPAPVGEAIIALSCVIWVVLAVAFVLRHLRHPDDLAAELAHPIQCCFWGLAFVATLLLVPGVRPYSMAAAWAFFAVGIVGHVGFVIWRVGSLWQGGRPAEAMTPVLYLPLVAGNFASAIACASLGLHDLGLLFLGAGLFSWLAIESTVWMRLFAHESMAPAVRPLLGIQLAPSVVGLVAYLSLQPGPLPVFAYALMGYGLLQYLVLLRLMPWFAVSWFSPAWWAFSFGVTAAAGAAMLMVINGAGGVMIPISVVLFGLANVAILILAVATVRFVAREARPQ</sequence>
<feature type="transmembrane region" description="Helical" evidence="5">
    <location>
        <begin position="253"/>
        <end position="273"/>
    </location>
</feature>
<feature type="transmembrane region" description="Helical" evidence="5">
    <location>
        <begin position="222"/>
        <end position="241"/>
    </location>
</feature>
<evidence type="ECO:0000256" key="1">
    <source>
        <dbReference type="ARBA" id="ARBA00004141"/>
    </source>
</evidence>
<protein>
    <submittedName>
        <fullName evidence="6">Tellurite resistance protein</fullName>
    </submittedName>
</protein>
<dbReference type="STRING" id="1123029.SAMN02745172_01128"/>
<proteinExistence type="predicted"/>
<feature type="transmembrane region" description="Helical" evidence="5">
    <location>
        <begin position="100"/>
        <end position="125"/>
    </location>
</feature>
<evidence type="ECO:0000313" key="7">
    <source>
        <dbReference type="Proteomes" id="UP000186406"/>
    </source>
</evidence>
<reference evidence="6 7" key="1">
    <citation type="submission" date="2016-12" db="EMBL/GenBank/DDBJ databases">
        <authorList>
            <person name="Song W.-J."/>
            <person name="Kurnit D.M."/>
        </authorList>
    </citation>
    <scope>NUCLEOTIDE SEQUENCE [LARGE SCALE GENOMIC DNA]</scope>
    <source>
        <strain evidence="6 7">DSM 19599</strain>
    </source>
</reference>
<feature type="transmembrane region" description="Helical" evidence="5">
    <location>
        <begin position="197"/>
        <end position="216"/>
    </location>
</feature>
<dbReference type="Gene3D" id="1.50.10.150">
    <property type="entry name" value="Voltage-dependent anion channel"/>
    <property type="match status" value="1"/>
</dbReference>